<feature type="region of interest" description="Disordered" evidence="1">
    <location>
        <begin position="139"/>
        <end position="158"/>
    </location>
</feature>
<proteinExistence type="predicted"/>
<dbReference type="SMART" id="SM00456">
    <property type="entry name" value="WW"/>
    <property type="match status" value="1"/>
</dbReference>
<dbReference type="AlphaFoldDB" id="A0A368F670"/>
<gene>
    <name evidence="3" type="ORF">ANCCAN_26692</name>
</gene>
<evidence type="ECO:0000256" key="1">
    <source>
        <dbReference type="SAM" id="MobiDB-lite"/>
    </source>
</evidence>
<evidence type="ECO:0000313" key="4">
    <source>
        <dbReference type="Proteomes" id="UP000252519"/>
    </source>
</evidence>
<feature type="region of interest" description="Disordered" evidence="1">
    <location>
        <begin position="86"/>
        <end position="125"/>
    </location>
</feature>
<evidence type="ECO:0000259" key="2">
    <source>
        <dbReference type="PROSITE" id="PS50020"/>
    </source>
</evidence>
<dbReference type="OrthoDB" id="2017974at2759"/>
<dbReference type="Proteomes" id="UP000252519">
    <property type="component" value="Unassembled WGS sequence"/>
</dbReference>
<accession>A0A368F670</accession>
<feature type="compositionally biased region" description="Basic residues" evidence="1">
    <location>
        <begin position="142"/>
        <end position="152"/>
    </location>
</feature>
<dbReference type="Gene3D" id="2.20.70.10">
    <property type="match status" value="1"/>
</dbReference>
<feature type="domain" description="WW" evidence="2">
    <location>
        <begin position="13"/>
        <end position="47"/>
    </location>
</feature>
<dbReference type="SUPFAM" id="SSF51045">
    <property type="entry name" value="WW domain"/>
    <property type="match status" value="1"/>
</dbReference>
<protein>
    <submittedName>
        <fullName evidence="3">WW domain protein</fullName>
    </submittedName>
</protein>
<evidence type="ECO:0000313" key="3">
    <source>
        <dbReference type="EMBL" id="RCN27573.1"/>
    </source>
</evidence>
<reference evidence="3 4" key="1">
    <citation type="submission" date="2014-10" db="EMBL/GenBank/DDBJ databases">
        <title>Draft genome of the hookworm Ancylostoma caninum.</title>
        <authorList>
            <person name="Mitreva M."/>
        </authorList>
    </citation>
    <scope>NUCLEOTIDE SEQUENCE [LARGE SCALE GENOMIC DNA]</scope>
    <source>
        <strain evidence="3 4">Baltimore</strain>
    </source>
</reference>
<sequence length="266" mass="31092">MGNERRKKQIEIDGLPLPWLAYVHLVKKRVFYHNPDTNQSLWELPPKAKKKCKADGHELEEKMLKILSSEESDGFQEAKAILARAPTPGASDEKQPEEPCSNASRPSTSVSKSPGRVVAEKRHETRAKAKEINEVVLQSSHHLSKIHKKKKDVQKQCSPGKLKEMDEDATDPLKRFEQMWKPLVKVLEKKLEKSSVKHKRDINRLQETVSSFVRHQNEENLLLLVQMTWWLYYYYYPPQRNEKQKDSYKTCFLPGYHERWSTEAVM</sequence>
<dbReference type="STRING" id="29170.A0A368F670"/>
<dbReference type="EMBL" id="JOJR01003870">
    <property type="protein sequence ID" value="RCN27573.1"/>
    <property type="molecule type" value="Genomic_DNA"/>
</dbReference>
<keyword evidence="4" id="KW-1185">Reference proteome</keyword>
<comment type="caution">
    <text evidence="3">The sequence shown here is derived from an EMBL/GenBank/DDBJ whole genome shotgun (WGS) entry which is preliminary data.</text>
</comment>
<name>A0A368F670_ANCCA</name>
<dbReference type="InterPro" id="IPR001202">
    <property type="entry name" value="WW_dom"/>
</dbReference>
<dbReference type="PROSITE" id="PS50020">
    <property type="entry name" value="WW_DOMAIN_2"/>
    <property type="match status" value="1"/>
</dbReference>
<feature type="compositionally biased region" description="Polar residues" evidence="1">
    <location>
        <begin position="101"/>
        <end position="112"/>
    </location>
</feature>
<dbReference type="InterPro" id="IPR036020">
    <property type="entry name" value="WW_dom_sf"/>
</dbReference>
<organism evidence="3 4">
    <name type="scientific">Ancylostoma caninum</name>
    <name type="common">Dog hookworm</name>
    <dbReference type="NCBI Taxonomy" id="29170"/>
    <lineage>
        <taxon>Eukaryota</taxon>
        <taxon>Metazoa</taxon>
        <taxon>Ecdysozoa</taxon>
        <taxon>Nematoda</taxon>
        <taxon>Chromadorea</taxon>
        <taxon>Rhabditida</taxon>
        <taxon>Rhabditina</taxon>
        <taxon>Rhabditomorpha</taxon>
        <taxon>Strongyloidea</taxon>
        <taxon>Ancylostomatidae</taxon>
        <taxon>Ancylostomatinae</taxon>
        <taxon>Ancylostoma</taxon>
    </lineage>
</organism>